<dbReference type="EMBL" id="MGHF01000007">
    <property type="protein sequence ID" value="OGM64293.1"/>
    <property type="molecule type" value="Genomic_DNA"/>
</dbReference>
<reference evidence="3 4" key="1">
    <citation type="journal article" date="2016" name="Nat. Commun.">
        <title>Thousands of microbial genomes shed light on interconnected biogeochemical processes in an aquifer system.</title>
        <authorList>
            <person name="Anantharaman K."/>
            <person name="Brown C.T."/>
            <person name="Hug L.A."/>
            <person name="Sharon I."/>
            <person name="Castelle C.J."/>
            <person name="Probst A.J."/>
            <person name="Thomas B.C."/>
            <person name="Singh A."/>
            <person name="Wilkins M.J."/>
            <person name="Karaoz U."/>
            <person name="Brodie E.L."/>
            <person name="Williams K.H."/>
            <person name="Hubbard S.S."/>
            <person name="Banfield J.F."/>
        </authorList>
    </citation>
    <scope>NUCLEOTIDE SEQUENCE [LARGE SCALE GENOMIC DNA]</scope>
</reference>
<accession>A0A1F8BJT8</accession>
<dbReference type="Pfam" id="PF00535">
    <property type="entry name" value="Glycos_transf_2"/>
    <property type="match status" value="1"/>
</dbReference>
<sequence length="352" mass="40943">MGVEMRNKITISVSVPLFNRLDLFKKTVNSVFAQAEPPDEFIIVDNGSTDGSYEYALTLKGKGVKVYRNKTNIGMIGNWNETIKRSNSEFVVSLHSDDLLMPDYIKTWKEKINKLNNKSDIGAFFSGGYIIDGEDRVKAVYQPFKKDMLLKPPTTITYMWNNFHFHLSVTGWTLYNRSIMQKVGYFTSNYNIAAENEMAMKIFPSYPVFYSSALEFAFRRHGLQGFDKKVVQFSLNQEVKNAQDALKVYYDYEINKKVIASFSLKERREGLFVKLPTSFFIAQALAFLVFLDFKHAKAYFNIFRTSYPKPIFSFQTLKLFVVWITRLVKTYISNVQIQLRMGRKPILDYFRV</sequence>
<feature type="transmembrane region" description="Helical" evidence="1">
    <location>
        <begin position="311"/>
        <end position="332"/>
    </location>
</feature>
<keyword evidence="1" id="KW-0812">Transmembrane</keyword>
<dbReference type="PANTHER" id="PTHR22916:SF3">
    <property type="entry name" value="UDP-GLCNAC:BETAGAL BETA-1,3-N-ACETYLGLUCOSAMINYLTRANSFERASE-LIKE PROTEIN 1"/>
    <property type="match status" value="1"/>
</dbReference>
<proteinExistence type="predicted"/>
<evidence type="ECO:0000259" key="2">
    <source>
        <dbReference type="Pfam" id="PF00535"/>
    </source>
</evidence>
<protein>
    <recommendedName>
        <fullName evidence="2">Glycosyltransferase 2-like domain-containing protein</fullName>
    </recommendedName>
</protein>
<dbReference type="PANTHER" id="PTHR22916">
    <property type="entry name" value="GLYCOSYLTRANSFERASE"/>
    <property type="match status" value="1"/>
</dbReference>
<evidence type="ECO:0000313" key="3">
    <source>
        <dbReference type="EMBL" id="OGM64293.1"/>
    </source>
</evidence>
<organism evidence="3 4">
    <name type="scientific">Candidatus Woesebacteria bacterium RIFCSPLOWO2_01_FULL_39_21</name>
    <dbReference type="NCBI Taxonomy" id="1802519"/>
    <lineage>
        <taxon>Bacteria</taxon>
        <taxon>Candidatus Woeseibacteriota</taxon>
    </lineage>
</organism>
<feature type="domain" description="Glycosyltransferase 2-like" evidence="2">
    <location>
        <begin position="12"/>
        <end position="183"/>
    </location>
</feature>
<dbReference type="AlphaFoldDB" id="A0A1F8BJT8"/>
<dbReference type="Proteomes" id="UP000177082">
    <property type="component" value="Unassembled WGS sequence"/>
</dbReference>
<evidence type="ECO:0000256" key="1">
    <source>
        <dbReference type="SAM" id="Phobius"/>
    </source>
</evidence>
<name>A0A1F8BJT8_9BACT</name>
<evidence type="ECO:0000313" key="4">
    <source>
        <dbReference type="Proteomes" id="UP000177082"/>
    </source>
</evidence>
<dbReference type="InterPro" id="IPR029044">
    <property type="entry name" value="Nucleotide-diphossugar_trans"/>
</dbReference>
<keyword evidence="1" id="KW-1133">Transmembrane helix</keyword>
<dbReference type="GO" id="GO:0016758">
    <property type="term" value="F:hexosyltransferase activity"/>
    <property type="evidence" value="ECO:0007669"/>
    <property type="project" value="UniProtKB-ARBA"/>
</dbReference>
<keyword evidence="1" id="KW-0472">Membrane</keyword>
<dbReference type="InterPro" id="IPR001173">
    <property type="entry name" value="Glyco_trans_2-like"/>
</dbReference>
<gene>
    <name evidence="3" type="ORF">A2961_00175</name>
</gene>
<dbReference type="STRING" id="1802519.A2961_00175"/>
<feature type="transmembrane region" description="Helical" evidence="1">
    <location>
        <begin position="271"/>
        <end position="291"/>
    </location>
</feature>
<dbReference type="SUPFAM" id="SSF53448">
    <property type="entry name" value="Nucleotide-diphospho-sugar transferases"/>
    <property type="match status" value="1"/>
</dbReference>
<comment type="caution">
    <text evidence="3">The sequence shown here is derived from an EMBL/GenBank/DDBJ whole genome shotgun (WGS) entry which is preliminary data.</text>
</comment>
<dbReference type="Gene3D" id="3.90.550.10">
    <property type="entry name" value="Spore Coat Polysaccharide Biosynthesis Protein SpsA, Chain A"/>
    <property type="match status" value="1"/>
</dbReference>